<protein>
    <submittedName>
        <fullName evidence="1">Uncharacterized protein</fullName>
    </submittedName>
</protein>
<evidence type="ECO:0000313" key="1">
    <source>
        <dbReference type="EMBL" id="CAH8330116.1"/>
    </source>
</evidence>
<dbReference type="EMBL" id="CAKOAT010112155">
    <property type="protein sequence ID" value="CAH8330116.1"/>
    <property type="molecule type" value="Genomic_DNA"/>
</dbReference>
<organism evidence="1 2">
    <name type="scientific">Eruca vesicaria subsp. sativa</name>
    <name type="common">Garden rocket</name>
    <name type="synonym">Eruca sativa</name>
    <dbReference type="NCBI Taxonomy" id="29727"/>
    <lineage>
        <taxon>Eukaryota</taxon>
        <taxon>Viridiplantae</taxon>
        <taxon>Streptophyta</taxon>
        <taxon>Embryophyta</taxon>
        <taxon>Tracheophyta</taxon>
        <taxon>Spermatophyta</taxon>
        <taxon>Magnoliopsida</taxon>
        <taxon>eudicotyledons</taxon>
        <taxon>Gunneridae</taxon>
        <taxon>Pentapetalae</taxon>
        <taxon>rosids</taxon>
        <taxon>malvids</taxon>
        <taxon>Brassicales</taxon>
        <taxon>Brassicaceae</taxon>
        <taxon>Brassiceae</taxon>
        <taxon>Eruca</taxon>
    </lineage>
</organism>
<sequence>MAITQINGDQQMLLKDVHRCCLLADVAPISLVKPLRSIGLEDGILRGSQMEQIIEKVCEELPNNALEFCVNFYKQFHFSMVGS</sequence>
<name>A0ABC8JP04_ERUVS</name>
<proteinExistence type="predicted"/>
<comment type="caution">
    <text evidence="1">The sequence shown here is derived from an EMBL/GenBank/DDBJ whole genome shotgun (WGS) entry which is preliminary data.</text>
</comment>
<evidence type="ECO:0000313" key="2">
    <source>
        <dbReference type="Proteomes" id="UP001642260"/>
    </source>
</evidence>
<accession>A0ABC8JP04</accession>
<gene>
    <name evidence="1" type="ORF">ERUC_LOCUS11796</name>
</gene>
<keyword evidence="2" id="KW-1185">Reference proteome</keyword>
<reference evidence="1 2" key="1">
    <citation type="submission" date="2022-03" db="EMBL/GenBank/DDBJ databases">
        <authorList>
            <person name="Macdonald S."/>
            <person name="Ahmed S."/>
            <person name="Newling K."/>
        </authorList>
    </citation>
    <scope>NUCLEOTIDE SEQUENCE [LARGE SCALE GENOMIC DNA]</scope>
</reference>
<dbReference type="AlphaFoldDB" id="A0ABC8JP04"/>
<dbReference type="Proteomes" id="UP001642260">
    <property type="component" value="Unassembled WGS sequence"/>
</dbReference>